<accession>A0A8D8LL76</accession>
<feature type="region of interest" description="Disordered" evidence="1">
    <location>
        <begin position="62"/>
        <end position="103"/>
    </location>
</feature>
<proteinExistence type="predicted"/>
<evidence type="ECO:0000256" key="1">
    <source>
        <dbReference type="SAM" id="MobiDB-lite"/>
    </source>
</evidence>
<dbReference type="EMBL" id="HBUF01025166">
    <property type="protein sequence ID" value="CAG6612674.1"/>
    <property type="molecule type" value="Transcribed_RNA"/>
</dbReference>
<dbReference type="EMBL" id="HBUF01025162">
    <property type="protein sequence ID" value="CAG6612656.1"/>
    <property type="molecule type" value="Transcribed_RNA"/>
</dbReference>
<dbReference type="EMBL" id="HBUF01025163">
    <property type="protein sequence ID" value="CAG6612661.1"/>
    <property type="molecule type" value="Transcribed_RNA"/>
</dbReference>
<dbReference type="AlphaFoldDB" id="A0A8D8LL76"/>
<sequence length="103" mass="11623">MVDPIWAPHQDLGANICLLTMLMYNMSSQQQEQDWIGNHHHLHPHLHRHIRFTPEIAIGIKPAVPNHPGAATSHHPRVTTRLPVNTNSKAPTLGSEKNEKKNN</sequence>
<reference evidence="2" key="1">
    <citation type="submission" date="2021-05" db="EMBL/GenBank/DDBJ databases">
        <authorList>
            <person name="Alioto T."/>
            <person name="Alioto T."/>
            <person name="Gomez Garrido J."/>
        </authorList>
    </citation>
    <scope>NUCLEOTIDE SEQUENCE</scope>
</reference>
<organism evidence="2">
    <name type="scientific">Cacopsylla melanoneura</name>
    <dbReference type="NCBI Taxonomy" id="428564"/>
    <lineage>
        <taxon>Eukaryota</taxon>
        <taxon>Metazoa</taxon>
        <taxon>Ecdysozoa</taxon>
        <taxon>Arthropoda</taxon>
        <taxon>Hexapoda</taxon>
        <taxon>Insecta</taxon>
        <taxon>Pterygota</taxon>
        <taxon>Neoptera</taxon>
        <taxon>Paraneoptera</taxon>
        <taxon>Hemiptera</taxon>
        <taxon>Sternorrhyncha</taxon>
        <taxon>Psylloidea</taxon>
        <taxon>Psyllidae</taxon>
        <taxon>Psyllinae</taxon>
        <taxon>Cacopsylla</taxon>
    </lineage>
</organism>
<dbReference type="EMBL" id="HBUF01025164">
    <property type="protein sequence ID" value="CAG6612666.1"/>
    <property type="molecule type" value="Transcribed_RNA"/>
</dbReference>
<evidence type="ECO:0000313" key="2">
    <source>
        <dbReference type="EMBL" id="CAG6612674.1"/>
    </source>
</evidence>
<dbReference type="EMBL" id="HBUF01025165">
    <property type="protein sequence ID" value="CAG6612671.1"/>
    <property type="molecule type" value="Transcribed_RNA"/>
</dbReference>
<name>A0A8D8LL76_9HEMI</name>
<protein>
    <submittedName>
        <fullName evidence="2">Uncharacterized protein</fullName>
    </submittedName>
</protein>